<keyword evidence="3" id="KW-1185">Reference proteome</keyword>
<proteinExistence type="predicted"/>
<dbReference type="Proteomes" id="UP001065047">
    <property type="component" value="Unassembled WGS sequence"/>
</dbReference>
<dbReference type="InterPro" id="IPR027417">
    <property type="entry name" value="P-loop_NTPase"/>
</dbReference>
<comment type="caution">
    <text evidence="2">The sequence shown here is derived from an EMBL/GenBank/DDBJ whole genome shotgun (WGS) entry which is preliminary data.</text>
</comment>
<gene>
    <name evidence="2" type="ORF">AA14337_3280</name>
</gene>
<dbReference type="Gene3D" id="3.40.50.300">
    <property type="entry name" value="P-loop containing nucleotide triphosphate hydrolases"/>
    <property type="match status" value="1"/>
</dbReference>
<organism evidence="2 3">
    <name type="scientific">Acetobacter malorum DSM 14337</name>
    <dbReference type="NCBI Taxonomy" id="1307910"/>
    <lineage>
        <taxon>Bacteria</taxon>
        <taxon>Pseudomonadati</taxon>
        <taxon>Pseudomonadota</taxon>
        <taxon>Alphaproteobacteria</taxon>
        <taxon>Acetobacterales</taxon>
        <taxon>Acetobacteraceae</taxon>
        <taxon>Acetobacter</taxon>
    </lineage>
</organism>
<evidence type="ECO:0000313" key="2">
    <source>
        <dbReference type="EMBL" id="GBQ86279.1"/>
    </source>
</evidence>
<dbReference type="SUPFAM" id="SSF52540">
    <property type="entry name" value="P-loop containing nucleoside triphosphate hydrolases"/>
    <property type="match status" value="1"/>
</dbReference>
<accession>A0ABQ0Q0P0</accession>
<dbReference type="EMBL" id="BAPF01000059">
    <property type="protein sequence ID" value="GBQ86279.1"/>
    <property type="molecule type" value="Genomic_DNA"/>
</dbReference>
<sequence>MSLLATALSVRALFDQKFRATFASYSRLETTADDTVIVGKDGCMVSVIRLDGTRVMSGPDEFDDFLTKMTISLGNYLDEGNHAFELYIERDPETSSSLVGELYSDARNVMERVGLDLGSLLSAREKHLKNLIVDERSYLALWTFTSVLTPKELRNIGEDTKPPSWWPADSDAQLVFRSSQKMLDHHKSFVESVSNDFSSAGMRQEVLNVTEALRAIRRTVDRTGTARDWCPSTPYQTRKEKTEDQIRKSANNKGGSTSIHRSSSLKGDVTDSLWSRLDDQIFSIPGIQETPQNLKIGPYVFAGMDLTSAQRQKQSFNKLIRRMRMSGKEPPWRARFLLQGQGVARLSLRRTLAAIFQITNPENKIIKESIDELTQRAHSEESLIVGRVQISFATWAPVGEKRLLEERLSRLQSAVEGWGHCETTVAIGDPLAAFMSSTVGINTLSTAPAGAGPVKEIMGMQPWQRDSSPYQTGPVLFRTPDGRVWPFDIAGTITASDFHLVVGASGGGKSVLLNTFNLGACLSPLQTAGTGGFKLPRIAMIDYGPTSKGLISLISENLPAGQEHLAVYKRLRYDDKHIINPCDLPLGNRKPPVHQKDMLVNLVCQLATDPSAGKPPEGLAGLASTLVDEIFEAKSDRNRDGNPKPYAPGDYLIDAALKKYGALIDDETTWYQVVDYLAKEKKDYHMAYRAQRYAVPLIADLMYVMNYPKVTDIYEQTPTESGEPLLNAFRRMISEALRDYKVFSAPSTFDLGDARIVSLDIDECCGDATSPAGRKKTSIACLLARFATAGDFYLIQENITEFEPDYREYHAERVQRLNETKKMIIMDEVHKTKGCPGPRNQIVLDGRVGRKFGVIVVAASQMPDDFDKEMVGLSTAIWVTGTANANETKTLAANADLSAYAQEVINHMGRPTARGAPVFTSIKTRSGFRHEHFLYNSLGPQEIWALQTDPHNSLLRELLAKKVGYKKAWEILSQIFPEGSAESTISKRINAAIESGDVKDDEGQKGVVATMAEELAQRSFVQNQS</sequence>
<evidence type="ECO:0000313" key="3">
    <source>
        <dbReference type="Proteomes" id="UP001065047"/>
    </source>
</evidence>
<dbReference type="GeneID" id="29557082"/>
<evidence type="ECO:0000256" key="1">
    <source>
        <dbReference type="SAM" id="MobiDB-lite"/>
    </source>
</evidence>
<reference evidence="2" key="1">
    <citation type="submission" date="2013-04" db="EMBL/GenBank/DDBJ databases">
        <title>The genome sequencing project of 58 acetic acid bacteria.</title>
        <authorList>
            <person name="Okamoto-Kainuma A."/>
            <person name="Ishikawa M."/>
            <person name="Umino S."/>
            <person name="Koizumi Y."/>
            <person name="Shiwa Y."/>
            <person name="Yoshikawa H."/>
            <person name="Matsutani M."/>
            <person name="Matsushita K."/>
        </authorList>
    </citation>
    <scope>NUCLEOTIDE SEQUENCE</scope>
    <source>
        <strain evidence="2">DSM 14337</strain>
    </source>
</reference>
<dbReference type="RefSeq" id="WP_061505707.1">
    <property type="nucleotide sequence ID" value="NZ_BAPF01000059.1"/>
</dbReference>
<feature type="compositionally biased region" description="Basic and acidic residues" evidence="1">
    <location>
        <begin position="237"/>
        <end position="247"/>
    </location>
</feature>
<feature type="region of interest" description="Disordered" evidence="1">
    <location>
        <begin position="225"/>
        <end position="264"/>
    </location>
</feature>
<feature type="compositionally biased region" description="Polar residues" evidence="1">
    <location>
        <begin position="248"/>
        <end position="264"/>
    </location>
</feature>
<name>A0ABQ0Q0P0_9PROT</name>
<protein>
    <submittedName>
        <fullName evidence="2">IcmB protein</fullName>
    </submittedName>
</protein>